<reference evidence="6" key="1">
    <citation type="journal article" date="2019" name="Int. J. Syst. Evol. Microbiol.">
        <title>The Global Catalogue of Microorganisms (GCM) 10K type strain sequencing project: providing services to taxonomists for standard genome sequencing and annotation.</title>
        <authorList>
            <consortium name="The Broad Institute Genomics Platform"/>
            <consortium name="The Broad Institute Genome Sequencing Center for Infectious Disease"/>
            <person name="Wu L."/>
            <person name="Ma J."/>
        </authorList>
    </citation>
    <scope>NUCLEOTIDE SEQUENCE [LARGE SCALE GENOMIC DNA]</scope>
    <source>
        <strain evidence="6">TISTR 1571</strain>
    </source>
</reference>
<dbReference type="Gene3D" id="3.60.20.10">
    <property type="entry name" value="Glutamine Phosphoribosylpyrophosphate, subunit 1, domain 1"/>
    <property type="match status" value="1"/>
</dbReference>
<dbReference type="CDD" id="cd03747">
    <property type="entry name" value="Ntn_PGA_like"/>
    <property type="match status" value="1"/>
</dbReference>
<evidence type="ECO:0000256" key="4">
    <source>
        <dbReference type="SAM" id="Phobius"/>
    </source>
</evidence>
<evidence type="ECO:0000256" key="2">
    <source>
        <dbReference type="ARBA" id="ARBA00022801"/>
    </source>
</evidence>
<evidence type="ECO:0000256" key="3">
    <source>
        <dbReference type="ARBA" id="ARBA00023145"/>
    </source>
</evidence>
<dbReference type="SUPFAM" id="SSF56235">
    <property type="entry name" value="N-terminal nucleophile aminohydrolases (Ntn hydrolases)"/>
    <property type="match status" value="1"/>
</dbReference>
<protein>
    <submittedName>
        <fullName evidence="5">Penicillin acylase family protein</fullName>
    </submittedName>
</protein>
<keyword evidence="3" id="KW-0865">Zymogen</keyword>
<keyword evidence="4" id="KW-0812">Transmembrane</keyword>
<dbReference type="Proteomes" id="UP001597452">
    <property type="component" value="Unassembled WGS sequence"/>
</dbReference>
<dbReference type="InterPro" id="IPR014395">
    <property type="entry name" value="Pen/GL7ACA/AHL_acylase"/>
</dbReference>
<dbReference type="PANTHER" id="PTHR34218">
    <property type="entry name" value="PEPTIDASE S45 PENICILLIN AMIDASE"/>
    <property type="match status" value="1"/>
</dbReference>
<dbReference type="EMBL" id="JBHUMZ010000045">
    <property type="protein sequence ID" value="MFD2639737.1"/>
    <property type="molecule type" value="Genomic_DNA"/>
</dbReference>
<keyword evidence="2" id="KW-0378">Hydrolase</keyword>
<keyword evidence="4" id="KW-0472">Membrane</keyword>
<proteinExistence type="inferred from homology"/>
<dbReference type="InterPro" id="IPR043146">
    <property type="entry name" value="Penicillin_amidase_N_B-knob"/>
</dbReference>
<accession>A0ABW5QD38</accession>
<dbReference type="InterPro" id="IPR002692">
    <property type="entry name" value="S45"/>
</dbReference>
<keyword evidence="4" id="KW-1133">Transmembrane helix</keyword>
<dbReference type="Gene3D" id="2.30.120.10">
    <property type="match status" value="1"/>
</dbReference>
<comment type="caution">
    <text evidence="5">The sequence shown here is derived from an EMBL/GenBank/DDBJ whole genome shotgun (WGS) entry which is preliminary data.</text>
</comment>
<dbReference type="PANTHER" id="PTHR34218:SF4">
    <property type="entry name" value="ACYL-HOMOSERINE LACTONE ACYLASE QUIP"/>
    <property type="match status" value="1"/>
</dbReference>
<evidence type="ECO:0000256" key="1">
    <source>
        <dbReference type="ARBA" id="ARBA00006586"/>
    </source>
</evidence>
<evidence type="ECO:0000313" key="5">
    <source>
        <dbReference type="EMBL" id="MFD2639737.1"/>
    </source>
</evidence>
<gene>
    <name evidence="5" type="ORF">ACFSW4_12740</name>
</gene>
<dbReference type="Pfam" id="PF01804">
    <property type="entry name" value="Penicil_amidase"/>
    <property type="match status" value="1"/>
</dbReference>
<dbReference type="InterPro" id="IPR043147">
    <property type="entry name" value="Penicillin_amidase_A-knob"/>
</dbReference>
<organism evidence="5 6">
    <name type="scientific">Piscibacillus salipiscarius</name>
    <dbReference type="NCBI Taxonomy" id="299480"/>
    <lineage>
        <taxon>Bacteria</taxon>
        <taxon>Bacillati</taxon>
        <taxon>Bacillota</taxon>
        <taxon>Bacilli</taxon>
        <taxon>Bacillales</taxon>
        <taxon>Bacillaceae</taxon>
        <taxon>Piscibacillus</taxon>
    </lineage>
</organism>
<dbReference type="InterPro" id="IPR029055">
    <property type="entry name" value="Ntn_hydrolases_N"/>
</dbReference>
<dbReference type="Gene3D" id="1.10.1400.10">
    <property type="match status" value="1"/>
</dbReference>
<evidence type="ECO:0000313" key="6">
    <source>
        <dbReference type="Proteomes" id="UP001597452"/>
    </source>
</evidence>
<keyword evidence="6" id="KW-1185">Reference proteome</keyword>
<dbReference type="PIRSF" id="PIRSF001227">
    <property type="entry name" value="Pen_acylase"/>
    <property type="match status" value="1"/>
</dbReference>
<name>A0ABW5QD38_9BACI</name>
<feature type="transmembrane region" description="Helical" evidence="4">
    <location>
        <begin position="21"/>
        <end position="43"/>
    </location>
</feature>
<dbReference type="Gene3D" id="1.10.439.10">
    <property type="entry name" value="Penicillin Amidohydrolase, domain 1"/>
    <property type="match status" value="1"/>
</dbReference>
<comment type="similarity">
    <text evidence="1">Belongs to the peptidase S45 family.</text>
</comment>
<dbReference type="RefSeq" id="WP_377329731.1">
    <property type="nucleotide sequence ID" value="NZ_JBHUMZ010000045.1"/>
</dbReference>
<sequence length="801" mass="90978">METVREDQIEERVHRKKMKPWIKWSLILLGVLIVIVVGLLIYANAYVNRSLPQIEGEKVLTALEQDVSVTRDEAGVPHISASSNEDLFYAQGYVTAQDRLFQMEMSRRQASGRLSEVAGEAALNQDKYFRTLGLRRAAEASLALYDDEALEALQAYADGVNAYIEEVNNENKWPVEFKLMGINSMEKWTVVDSLTIGKYMAFDLGGNWERQAFNYYLINHFNEDEAYELFPSYPEDALTNISDEEYVDLTSSLVHAPKNHEFNGSNNWVVSGDKTESGKPLLANDPHLGLATPSIWYQVHLESADYNVSGVIFAGVPGVILGHNEKIAWGVTNVNPDVQQLYLEKRNKENPQEFLYEDEWVKADVIRETIHVKDSESVELEVLETVHGPIISEFANETDADPSTAFSVDWTALEPTTELSAILRINRASNWEEFEKGLEYFHAPAQNFVFASKDGTIAYKANGKIPKYKNSEDALLPLPGWDSSNNLTENIPYDKLPTLINPEKGFIATANNKVITDEYPYHISHVWAQPYRYTRIHEVLDQKNSLTIEDMKELQMDQKNLRAEWLVPIMVGVLENQDLTEGEMAALNLLKEWNYFDKAESPEPLIFHEFASQIEKQLFSEEIPDDIYSMFKGRGQTLDFLISSAYDGESPIWFDKNGGINKVFKDAFHQTVANLKESYGSDLNAWAWGDEHQVYFAHPLSSISILDKFFNSVEPEPVGGSGVTVMAASYDEDGIVDHGASWRFVIDLENLKKSYHIVGPGQAGHYRSEWYGDQIMDWVNGDYHLTKINDYKGEELILRAE</sequence>
<dbReference type="InterPro" id="IPR023343">
    <property type="entry name" value="Penicillin_amidase_dom1"/>
</dbReference>